<sequence length="269" mass="30598">MKTLLKFLLLSFLFLLALFACKKEQPEILNAEDPCDCASEVSADFVIEEYTGPISNIYVETDTSLHDSNVQFRALEDNAEYTWYIGIEEFDTKSISRYFSDQWIGHDIPITLVVKKEPNKTCLPNDDGYDSITKTFHVSKYPIYNGTWGNIEHGGLEGVYKVFGDGLSDSIEVTINFRDYFGVRTTDIGNPDGSGVNCELQNTSKGVEYWSYRTLLTEWFTSEDFCKSVGVKILNKMDGVSVLDFRSSVIEANGDVTKKEWQYKGRKLY</sequence>
<name>A0A3E1EXG7_9FLAO</name>
<protein>
    <recommendedName>
        <fullName evidence="4">Lipoprotein</fullName>
    </recommendedName>
</protein>
<dbReference type="AlphaFoldDB" id="A0A3E1EXG7"/>
<evidence type="ECO:0000313" key="3">
    <source>
        <dbReference type="Proteomes" id="UP000257127"/>
    </source>
</evidence>
<evidence type="ECO:0000256" key="1">
    <source>
        <dbReference type="SAM" id="SignalP"/>
    </source>
</evidence>
<dbReference type="RefSeq" id="WP_116881003.1">
    <property type="nucleotide sequence ID" value="NZ_QURB01000005.1"/>
</dbReference>
<reference evidence="2 3" key="1">
    <citation type="submission" date="2018-08" db="EMBL/GenBank/DDBJ databases">
        <title>The draft genome squence of Brumimicrobium sp. N62.</title>
        <authorList>
            <person name="Du Z.-J."/>
            <person name="Luo H.-R."/>
        </authorList>
    </citation>
    <scope>NUCLEOTIDE SEQUENCE [LARGE SCALE GENOMIC DNA]</scope>
    <source>
        <strain evidence="2 3">N62</strain>
    </source>
</reference>
<proteinExistence type="predicted"/>
<keyword evidence="1" id="KW-0732">Signal</keyword>
<feature type="signal peptide" evidence="1">
    <location>
        <begin position="1"/>
        <end position="22"/>
    </location>
</feature>
<feature type="chain" id="PRO_5017806171" description="Lipoprotein" evidence="1">
    <location>
        <begin position="23"/>
        <end position="269"/>
    </location>
</feature>
<dbReference type="EMBL" id="QURB01000005">
    <property type="protein sequence ID" value="RFC54163.1"/>
    <property type="molecule type" value="Genomic_DNA"/>
</dbReference>
<gene>
    <name evidence="2" type="ORF">DXU93_09255</name>
</gene>
<dbReference type="PROSITE" id="PS51257">
    <property type="entry name" value="PROKAR_LIPOPROTEIN"/>
    <property type="match status" value="1"/>
</dbReference>
<dbReference type="Proteomes" id="UP000257127">
    <property type="component" value="Unassembled WGS sequence"/>
</dbReference>
<accession>A0A3E1EXG7</accession>
<comment type="caution">
    <text evidence="2">The sequence shown here is derived from an EMBL/GenBank/DDBJ whole genome shotgun (WGS) entry which is preliminary data.</text>
</comment>
<evidence type="ECO:0000313" key="2">
    <source>
        <dbReference type="EMBL" id="RFC54163.1"/>
    </source>
</evidence>
<dbReference type="OrthoDB" id="879364at2"/>
<evidence type="ECO:0008006" key="4">
    <source>
        <dbReference type="Google" id="ProtNLM"/>
    </source>
</evidence>
<keyword evidence="3" id="KW-1185">Reference proteome</keyword>
<organism evidence="2 3">
    <name type="scientific">Brumimicrobium aurantiacum</name>
    <dbReference type="NCBI Taxonomy" id="1737063"/>
    <lineage>
        <taxon>Bacteria</taxon>
        <taxon>Pseudomonadati</taxon>
        <taxon>Bacteroidota</taxon>
        <taxon>Flavobacteriia</taxon>
        <taxon>Flavobacteriales</taxon>
        <taxon>Crocinitomicaceae</taxon>
        <taxon>Brumimicrobium</taxon>
    </lineage>
</organism>